<proteinExistence type="predicted"/>
<accession>A0ABX0LU84</accession>
<evidence type="ECO:0000256" key="2">
    <source>
        <dbReference type="SAM" id="SignalP"/>
    </source>
</evidence>
<name>A0ABX0LU84_9BURK</name>
<dbReference type="PROSITE" id="PS51257">
    <property type="entry name" value="PROKAR_LIPOPROTEIN"/>
    <property type="match status" value="1"/>
</dbReference>
<organism evidence="3 4">
    <name type="scientific">Massilia rubra</name>
    <dbReference type="NCBI Taxonomy" id="2607910"/>
    <lineage>
        <taxon>Bacteria</taxon>
        <taxon>Pseudomonadati</taxon>
        <taxon>Pseudomonadota</taxon>
        <taxon>Betaproteobacteria</taxon>
        <taxon>Burkholderiales</taxon>
        <taxon>Oxalobacteraceae</taxon>
        <taxon>Telluria group</taxon>
        <taxon>Massilia</taxon>
    </lineage>
</organism>
<gene>
    <name evidence="3" type="ORF">F0185_22875</name>
</gene>
<comment type="caution">
    <text evidence="3">The sequence shown here is derived from an EMBL/GenBank/DDBJ whole genome shotgun (WGS) entry which is preliminary data.</text>
</comment>
<protein>
    <submittedName>
        <fullName evidence="3">Uncharacterized protein</fullName>
    </submittedName>
</protein>
<dbReference type="Proteomes" id="UP000785613">
    <property type="component" value="Unassembled WGS sequence"/>
</dbReference>
<feature type="chain" id="PRO_5045617726" evidence="2">
    <location>
        <begin position="23"/>
        <end position="143"/>
    </location>
</feature>
<keyword evidence="2" id="KW-0732">Signal</keyword>
<keyword evidence="4" id="KW-1185">Reference proteome</keyword>
<feature type="region of interest" description="Disordered" evidence="1">
    <location>
        <begin position="27"/>
        <end position="76"/>
    </location>
</feature>
<feature type="compositionally biased region" description="Basic and acidic residues" evidence="1">
    <location>
        <begin position="95"/>
        <end position="106"/>
    </location>
</feature>
<evidence type="ECO:0000313" key="4">
    <source>
        <dbReference type="Proteomes" id="UP000785613"/>
    </source>
</evidence>
<dbReference type="RefSeq" id="WP_167228411.1">
    <property type="nucleotide sequence ID" value="NZ_VUYU01000017.1"/>
</dbReference>
<dbReference type="EMBL" id="VUYU01000017">
    <property type="protein sequence ID" value="NHZ36415.1"/>
    <property type="molecule type" value="Genomic_DNA"/>
</dbReference>
<evidence type="ECO:0000313" key="3">
    <source>
        <dbReference type="EMBL" id="NHZ36415.1"/>
    </source>
</evidence>
<feature type="signal peptide" evidence="2">
    <location>
        <begin position="1"/>
        <end position="22"/>
    </location>
</feature>
<feature type="compositionally biased region" description="Low complexity" evidence="1">
    <location>
        <begin position="35"/>
        <end position="63"/>
    </location>
</feature>
<reference evidence="3 4" key="1">
    <citation type="submission" date="2019-09" db="EMBL/GenBank/DDBJ databases">
        <title>Taxonomy of Antarctic Massilia spp.: description of Massilia rubra sp. nov., Massilia aquatica sp. nov., Massilia mucilaginosa sp. nov., Massilia frigida sp. nov. isolated from streams, lakes and regoliths.</title>
        <authorList>
            <person name="Holochova P."/>
            <person name="Sedlacek I."/>
            <person name="Kralova S."/>
            <person name="Maslanova I."/>
            <person name="Busse H.-J."/>
            <person name="Stankova E."/>
            <person name="Vrbovska V."/>
            <person name="Kovarovic V."/>
            <person name="Bartak M."/>
            <person name="Svec P."/>
            <person name="Pantucek R."/>
        </authorList>
    </citation>
    <scope>NUCLEOTIDE SEQUENCE [LARGE SCALE GENOMIC DNA]</scope>
    <source>
        <strain evidence="3 4">CCM 8692</strain>
    </source>
</reference>
<sequence>MFFNVFKHALVCAGIFALTACGGGEPVGSTSGSIQPAPNSALQQSPSPLPSQSSSSAPVSASAFRATPAVSAAEREAEQLRMVPYEQAFSIEMQRRAQERPEHLRGQGEPAPAQAACEPARPSGCPASAPDAATLVVMPAQPL</sequence>
<feature type="compositionally biased region" description="Low complexity" evidence="1">
    <location>
        <begin position="107"/>
        <end position="122"/>
    </location>
</feature>
<feature type="region of interest" description="Disordered" evidence="1">
    <location>
        <begin position="95"/>
        <end position="126"/>
    </location>
</feature>
<evidence type="ECO:0000256" key="1">
    <source>
        <dbReference type="SAM" id="MobiDB-lite"/>
    </source>
</evidence>